<evidence type="ECO:0000256" key="1">
    <source>
        <dbReference type="SAM" id="MobiDB-lite"/>
    </source>
</evidence>
<dbReference type="Gene3D" id="3.80.10.10">
    <property type="entry name" value="Ribonuclease Inhibitor"/>
    <property type="match status" value="2"/>
</dbReference>
<dbReference type="InterPro" id="IPR036047">
    <property type="entry name" value="F-box-like_dom_sf"/>
</dbReference>
<dbReference type="PANTHER" id="PTHR32141:SF26">
    <property type="entry name" value="OS08G0328600 PROTEIN"/>
    <property type="match status" value="1"/>
</dbReference>
<dbReference type="InterPro" id="IPR032675">
    <property type="entry name" value="LRR_dom_sf"/>
</dbReference>
<proteinExistence type="predicted"/>
<dbReference type="Gramene" id="OGLUM08G11630.1">
    <property type="protein sequence ID" value="OGLUM08G11630.1"/>
    <property type="gene ID" value="OGLUM08G11630"/>
</dbReference>
<dbReference type="AlphaFoldDB" id="A0A0E0AU14"/>
<keyword evidence="3" id="KW-1185">Reference proteome</keyword>
<dbReference type="SUPFAM" id="SSF52047">
    <property type="entry name" value="RNI-like"/>
    <property type="match status" value="2"/>
</dbReference>
<reference evidence="2" key="1">
    <citation type="submission" date="2015-04" db="UniProtKB">
        <authorList>
            <consortium name="EnsemblPlants"/>
        </authorList>
    </citation>
    <scope>IDENTIFICATION</scope>
</reference>
<dbReference type="SUPFAM" id="SSF81383">
    <property type="entry name" value="F-box domain"/>
    <property type="match status" value="1"/>
</dbReference>
<sequence length="1145" mass="128410">MASDRLSELPDDLLIRILSFVPVEAGSTTLLSRRWRNPLWLETGTFNVDLTSEQFSNHAHNCLAMWRDEGDAREALRRDRRPRRLKKLSVTVTASRDDDNYYSDFSEYLNPFVFHGKCVRMFRNIEELRLECQIDAAGAGSSSSSSSSPPMYTYAMPGLEYCLRLEDLPCEDFRVLVLTGFNLEEEIAECLWDWIAYPCLTTLRLRRCTVPLDELQRLITAAPALADVRLESVTFPDQGSVDGMTTDKRVRLHCPAVTAFAMVNCHMFCRSFELDAPALICFRYAQISSYERSISLKPPAPCLEKANLESISGTEIFSSLLHDMCHIKVLKLTVYSIVGDIRFGHLPLFPNLNHLVIDELCGFAMGNGSAAAAATAIRELLQRCPAIRELRIRFSWSKYLLESPDLTGYLESMACRCDESDYCDRWEVSAADRGRQELDDSWKNSLRKVAVQFQKGELTRTREEFNIDGENKDVTDEINTKIATWRASSSSSRYCAEHPSRPSAAATASAPAGDSLLVQWVAPCLPCGAAVREVGRLARESDRDWRCLPSSGAAPTLAAAVASFAAASDSSALSVLLNDVLVARVLVMPLDEEAIVAIGSSTASVALLANVAKHGDLQRRLQAVVVIWEIEAASTTLLSRRWRNPLWLETGTFHFHVDLTKCPAMWRDEGDVREALRCDRRRRLKKLAITVRANRDDDGYCFRAHFSGYLNPVTFHGKCAGMFRDVEELRLECQIDAAGAGPLSSSSPPRYTYAMPGPEYNLRLHHLPCEDFRVLHLTGCSLKEEIHLCLRNRIAYPCLTTLRLRRCTVPLGELQRLITAAPALADVCLESVTFPDQGSVGGMTTDKRVRLHCPAVTAFAMVNCHMFCRSFELDAPALICFRYAQISSYEQSISLKPPAPCLEKANLESISGTEIFRSLLHDMCHVKVLKLTVYSIVGDIKFERLPCFPNLKHLVIEELCGFAMGNGSAAAAATAIGELLQRCPVIRELWIRFSWSKYLLESPDLAGYLESMACRFDESDYCDRCAVSAADRGRQELNDSWKNSLRKVTVQFQKGKLTCSQVELVMFLVENAAVLEEFDIDGESQDVTDQINTKIATWRARSSSSREKEAHPAGVGAERPTRRPPPQHLHETRYLYNGWHPAFRR</sequence>
<reference evidence="2" key="2">
    <citation type="submission" date="2018-05" db="EMBL/GenBank/DDBJ databases">
        <title>OgluRS3 (Oryza glumaepatula Reference Sequence Version 3).</title>
        <authorList>
            <person name="Zhang J."/>
            <person name="Kudrna D."/>
            <person name="Lee S."/>
            <person name="Talag J."/>
            <person name="Welchert J."/>
            <person name="Wing R.A."/>
        </authorList>
    </citation>
    <scope>NUCLEOTIDE SEQUENCE [LARGE SCALE GENOMIC DNA]</scope>
</reference>
<dbReference type="Proteomes" id="UP000026961">
    <property type="component" value="Chromosome 8"/>
</dbReference>
<evidence type="ECO:0000313" key="2">
    <source>
        <dbReference type="EnsemblPlants" id="OGLUM08G11630.1"/>
    </source>
</evidence>
<accession>A0A0E0AU14</accession>
<dbReference type="eggNOG" id="ENOG502RRR7">
    <property type="taxonomic scope" value="Eukaryota"/>
</dbReference>
<dbReference type="HOGENOM" id="CLU_277907_0_0_1"/>
<organism evidence="2">
    <name type="scientific">Oryza glumipatula</name>
    <dbReference type="NCBI Taxonomy" id="40148"/>
    <lineage>
        <taxon>Eukaryota</taxon>
        <taxon>Viridiplantae</taxon>
        <taxon>Streptophyta</taxon>
        <taxon>Embryophyta</taxon>
        <taxon>Tracheophyta</taxon>
        <taxon>Spermatophyta</taxon>
        <taxon>Magnoliopsida</taxon>
        <taxon>Liliopsida</taxon>
        <taxon>Poales</taxon>
        <taxon>Poaceae</taxon>
        <taxon>BOP clade</taxon>
        <taxon>Oryzoideae</taxon>
        <taxon>Oryzeae</taxon>
        <taxon>Oryzinae</taxon>
        <taxon>Oryza</taxon>
    </lineage>
</organism>
<dbReference type="EnsemblPlants" id="OGLUM08G11630.1">
    <property type="protein sequence ID" value="OGLUM08G11630.1"/>
    <property type="gene ID" value="OGLUM08G11630"/>
</dbReference>
<protein>
    <recommendedName>
        <fullName evidence="4">F-box domain-containing protein</fullName>
    </recommendedName>
</protein>
<dbReference type="InterPro" id="IPR055302">
    <property type="entry name" value="F-box_dom-containing"/>
</dbReference>
<dbReference type="PANTHER" id="PTHR32141">
    <property type="match status" value="1"/>
</dbReference>
<name>A0A0E0AU14_9ORYZ</name>
<feature type="region of interest" description="Disordered" evidence="1">
    <location>
        <begin position="1100"/>
        <end position="1130"/>
    </location>
</feature>
<evidence type="ECO:0000313" key="3">
    <source>
        <dbReference type="Proteomes" id="UP000026961"/>
    </source>
</evidence>
<evidence type="ECO:0008006" key="4">
    <source>
        <dbReference type="Google" id="ProtNLM"/>
    </source>
</evidence>